<dbReference type="Pfam" id="PF02146">
    <property type="entry name" value="SIR2"/>
    <property type="match status" value="1"/>
</dbReference>
<dbReference type="InterPro" id="IPR029035">
    <property type="entry name" value="DHS-like_NAD/FAD-binding_dom"/>
</dbReference>
<keyword evidence="2" id="KW-0808">Transferase</keyword>
<comment type="similarity">
    <text evidence="1">Belongs to the sirtuin family. Class I subfamily.</text>
</comment>
<dbReference type="GO" id="GO:0046872">
    <property type="term" value="F:metal ion binding"/>
    <property type="evidence" value="ECO:0007669"/>
    <property type="project" value="UniProtKB-KW"/>
</dbReference>
<keyword evidence="4" id="KW-0479">Metal-binding</keyword>
<feature type="region of interest" description="Disordered" evidence="5">
    <location>
        <begin position="239"/>
        <end position="259"/>
    </location>
</feature>
<dbReference type="InterPro" id="IPR026590">
    <property type="entry name" value="Ssirtuin_cat_dom"/>
</dbReference>
<dbReference type="OrthoDB" id="424302at2759"/>
<proteinExistence type="inferred from homology"/>
<accession>A0A6A5Y959</accession>
<dbReference type="InterPro" id="IPR026591">
    <property type="entry name" value="Sirtuin_cat_small_dom_sf"/>
</dbReference>
<dbReference type="EMBL" id="ML978066">
    <property type="protein sequence ID" value="KAF2021773.1"/>
    <property type="molecule type" value="Genomic_DNA"/>
</dbReference>
<keyword evidence="8" id="KW-1185">Reference proteome</keyword>
<feature type="domain" description="Deacetylase sirtuin-type" evidence="6">
    <location>
        <begin position="69"/>
        <end position="411"/>
    </location>
</feature>
<dbReference type="Gene3D" id="3.40.50.1220">
    <property type="entry name" value="TPP-binding domain"/>
    <property type="match status" value="1"/>
</dbReference>
<dbReference type="PANTHER" id="PTHR47651:SF17">
    <property type="entry name" value="DEACETYLASE SIRTUIN-TYPE DOMAIN-CONTAINING PROTEIN"/>
    <property type="match status" value="1"/>
</dbReference>
<feature type="compositionally biased region" description="Low complexity" evidence="5">
    <location>
        <begin position="69"/>
        <end position="78"/>
    </location>
</feature>
<dbReference type="GeneID" id="54287664"/>
<feature type="binding site" evidence="4">
    <location>
        <position position="205"/>
    </location>
    <ligand>
        <name>Zn(2+)</name>
        <dbReference type="ChEBI" id="CHEBI:29105"/>
    </ligand>
</feature>
<dbReference type="Gene3D" id="3.30.1600.10">
    <property type="entry name" value="SIR2/SIRT2 'Small Domain"/>
    <property type="match status" value="1"/>
</dbReference>
<evidence type="ECO:0000256" key="4">
    <source>
        <dbReference type="PROSITE-ProRule" id="PRU00236"/>
    </source>
</evidence>
<dbReference type="PROSITE" id="PS50305">
    <property type="entry name" value="SIRTUIN"/>
    <property type="match status" value="1"/>
</dbReference>
<feature type="binding site" evidence="4">
    <location>
        <position position="274"/>
    </location>
    <ligand>
        <name>Zn(2+)</name>
        <dbReference type="ChEBI" id="CHEBI:29105"/>
    </ligand>
</feature>
<evidence type="ECO:0000313" key="7">
    <source>
        <dbReference type="EMBL" id="KAF2021773.1"/>
    </source>
</evidence>
<gene>
    <name evidence="7" type="ORF">BU24DRAFT_438716</name>
</gene>
<evidence type="ECO:0000313" key="8">
    <source>
        <dbReference type="Proteomes" id="UP000799778"/>
    </source>
</evidence>
<reference evidence="7" key="1">
    <citation type="journal article" date="2020" name="Stud. Mycol.">
        <title>101 Dothideomycetes genomes: a test case for predicting lifestyles and emergence of pathogens.</title>
        <authorList>
            <person name="Haridas S."/>
            <person name="Albert R."/>
            <person name="Binder M."/>
            <person name="Bloem J."/>
            <person name="Labutti K."/>
            <person name="Salamov A."/>
            <person name="Andreopoulos B."/>
            <person name="Baker S."/>
            <person name="Barry K."/>
            <person name="Bills G."/>
            <person name="Bluhm B."/>
            <person name="Cannon C."/>
            <person name="Castanera R."/>
            <person name="Culley D."/>
            <person name="Daum C."/>
            <person name="Ezra D."/>
            <person name="Gonzalez J."/>
            <person name="Henrissat B."/>
            <person name="Kuo A."/>
            <person name="Liang C."/>
            <person name="Lipzen A."/>
            <person name="Lutzoni F."/>
            <person name="Magnuson J."/>
            <person name="Mondo S."/>
            <person name="Nolan M."/>
            <person name="Ohm R."/>
            <person name="Pangilinan J."/>
            <person name="Park H.-J."/>
            <person name="Ramirez L."/>
            <person name="Alfaro M."/>
            <person name="Sun H."/>
            <person name="Tritt A."/>
            <person name="Yoshinaga Y."/>
            <person name="Zwiers L.-H."/>
            <person name="Turgeon B."/>
            <person name="Goodwin S."/>
            <person name="Spatafora J."/>
            <person name="Crous P."/>
            <person name="Grigoriev I."/>
        </authorList>
    </citation>
    <scope>NUCLEOTIDE SEQUENCE</scope>
    <source>
        <strain evidence="7">CBS 175.79</strain>
    </source>
</reference>
<dbReference type="SUPFAM" id="SSF52467">
    <property type="entry name" value="DHS-like NAD/FAD-binding domain"/>
    <property type="match status" value="1"/>
</dbReference>
<dbReference type="GO" id="GO:0070403">
    <property type="term" value="F:NAD+ binding"/>
    <property type="evidence" value="ECO:0007669"/>
    <property type="project" value="InterPro"/>
</dbReference>
<feature type="binding site" evidence="4">
    <location>
        <position position="277"/>
    </location>
    <ligand>
        <name>Zn(2+)</name>
        <dbReference type="ChEBI" id="CHEBI:29105"/>
    </ligand>
</feature>
<feature type="compositionally biased region" description="Basic residues" evidence="5">
    <location>
        <begin position="54"/>
        <end position="68"/>
    </location>
</feature>
<organism evidence="7 8">
    <name type="scientific">Aaosphaeria arxii CBS 175.79</name>
    <dbReference type="NCBI Taxonomy" id="1450172"/>
    <lineage>
        <taxon>Eukaryota</taxon>
        <taxon>Fungi</taxon>
        <taxon>Dikarya</taxon>
        <taxon>Ascomycota</taxon>
        <taxon>Pezizomycotina</taxon>
        <taxon>Dothideomycetes</taxon>
        <taxon>Pleosporomycetidae</taxon>
        <taxon>Pleosporales</taxon>
        <taxon>Pleosporales incertae sedis</taxon>
        <taxon>Aaosphaeria</taxon>
    </lineage>
</organism>
<evidence type="ECO:0000256" key="3">
    <source>
        <dbReference type="ARBA" id="ARBA00023027"/>
    </source>
</evidence>
<feature type="region of interest" description="Disordered" evidence="5">
    <location>
        <begin position="54"/>
        <end position="84"/>
    </location>
</feature>
<dbReference type="AlphaFoldDB" id="A0A6A5Y959"/>
<feature type="active site" description="Proton acceptor" evidence="4">
    <location>
        <position position="194"/>
    </location>
</feature>
<protein>
    <submittedName>
        <fullName evidence="7">Silencing information regulator</fullName>
    </submittedName>
</protein>
<dbReference type="InterPro" id="IPR003000">
    <property type="entry name" value="Sirtuin"/>
</dbReference>
<evidence type="ECO:0000256" key="1">
    <source>
        <dbReference type="ARBA" id="ARBA00006924"/>
    </source>
</evidence>
<dbReference type="GO" id="GO:0016740">
    <property type="term" value="F:transferase activity"/>
    <property type="evidence" value="ECO:0007669"/>
    <property type="project" value="UniProtKB-KW"/>
</dbReference>
<keyword evidence="4" id="KW-0862">Zinc</keyword>
<feature type="binding site" evidence="4">
    <location>
        <position position="202"/>
    </location>
    <ligand>
        <name>Zn(2+)</name>
        <dbReference type="ChEBI" id="CHEBI:29105"/>
    </ligand>
</feature>
<dbReference type="PANTHER" id="PTHR47651">
    <property type="entry name" value="NAD-DEPENDENT HISTONE DEACETYLASE HST4"/>
    <property type="match status" value="1"/>
</dbReference>
<evidence type="ECO:0000256" key="2">
    <source>
        <dbReference type="ARBA" id="ARBA00022679"/>
    </source>
</evidence>
<evidence type="ECO:0000256" key="5">
    <source>
        <dbReference type="SAM" id="MobiDB-lite"/>
    </source>
</evidence>
<evidence type="ECO:0000259" key="6">
    <source>
        <dbReference type="PROSITE" id="PS50305"/>
    </source>
</evidence>
<name>A0A6A5Y959_9PLEO</name>
<dbReference type="RefSeq" id="XP_033390112.1">
    <property type="nucleotide sequence ID" value="XM_033530267.1"/>
</dbReference>
<keyword evidence="3" id="KW-0520">NAD</keyword>
<dbReference type="Proteomes" id="UP000799778">
    <property type="component" value="Unassembled WGS sequence"/>
</dbReference>
<sequence length="411" mass="44532">MPPPQPLLRVPYTKPFPPPTIIPTSATTASGAIAALVDFLSAPASTRIRRDHFHHHHHDHSLQHHRHASATTNTSTNNIPQPFDTRNRTLILTGAGISVSSGLADYRGTNGTYTLNRTYKPIYFNEFCASHEARKRYWARSFLGWTNLNRARPNVSHAAVGRLGELGVVGSCITQNVDSFHPLAHPSLQTLELHGYLRALVCLSCGSSYPRSDFQSDLARLNPAWSTFLEEMLASGALDTENPDERRRKGMRTNPDGDVDVPGAPYGTFRYPACPVCLAAATAGRRAVVKVDDDGAWATGSTGGILKPAVVMFGESIAAGVKLAAEQAVDTASRMLVVGSSLATYSAWRLVKRAKEQGLPIAILNIGGVRGEDTFFADVPETNTGRDAVRAGENADKVLPQVVKIMEDMQK</sequence>